<organism evidence="1 2">
    <name type="scientific">Nocardioides cavernae</name>
    <dbReference type="NCBI Taxonomy" id="1921566"/>
    <lineage>
        <taxon>Bacteria</taxon>
        <taxon>Bacillati</taxon>
        <taxon>Actinomycetota</taxon>
        <taxon>Actinomycetes</taxon>
        <taxon>Propionibacteriales</taxon>
        <taxon>Nocardioidaceae</taxon>
        <taxon>Nocardioides</taxon>
    </lineage>
</organism>
<reference evidence="1 2" key="1">
    <citation type="submission" date="2020-09" db="EMBL/GenBank/DDBJ databases">
        <title>novel species in genus Nocardioides.</title>
        <authorList>
            <person name="Zhang G."/>
        </authorList>
    </citation>
    <scope>NUCLEOTIDE SEQUENCE [LARGE SCALE GENOMIC DNA]</scope>
    <source>
        <strain evidence="1 2">KCTC 39551</strain>
    </source>
</reference>
<keyword evidence="2" id="KW-1185">Reference proteome</keyword>
<evidence type="ECO:0000313" key="2">
    <source>
        <dbReference type="Proteomes" id="UP000618818"/>
    </source>
</evidence>
<comment type="caution">
    <text evidence="1">The sequence shown here is derived from an EMBL/GenBank/DDBJ whole genome shotgun (WGS) entry which is preliminary data.</text>
</comment>
<dbReference type="Proteomes" id="UP000618818">
    <property type="component" value="Unassembled WGS sequence"/>
</dbReference>
<accession>A0ABR8NAJ1</accession>
<dbReference type="Gene3D" id="1.20.1290.10">
    <property type="entry name" value="AhpD-like"/>
    <property type="match status" value="1"/>
</dbReference>
<evidence type="ECO:0000313" key="1">
    <source>
        <dbReference type="EMBL" id="MBD3924246.1"/>
    </source>
</evidence>
<name>A0ABR8NAJ1_9ACTN</name>
<dbReference type="InterPro" id="IPR029032">
    <property type="entry name" value="AhpD-like"/>
</dbReference>
<dbReference type="RefSeq" id="WP_191194033.1">
    <property type="nucleotide sequence ID" value="NZ_JACXYZ010000001.1"/>
</dbReference>
<dbReference type="SUPFAM" id="SSF69118">
    <property type="entry name" value="AhpD-like"/>
    <property type="match status" value="1"/>
</dbReference>
<sequence length="156" mass="17167">MAENVFDAFMRQHPPLADFVQHANRVLWDESALHVVVKERMRIAAAEAIGCSYCARFRYSTEEGAVLEGESHLSSHQRDQVAAAIAYVEAVVAERGGVDDELTVRTQEAFTAAEFADLVLSIGWFVGMQHVGRAMHWDNACPVAPIRQAVEAGQLA</sequence>
<gene>
    <name evidence="1" type="ORF">IEZ26_06405</name>
</gene>
<dbReference type="EMBL" id="JACXYZ010000001">
    <property type="protein sequence ID" value="MBD3924246.1"/>
    <property type="molecule type" value="Genomic_DNA"/>
</dbReference>
<evidence type="ECO:0008006" key="3">
    <source>
        <dbReference type="Google" id="ProtNLM"/>
    </source>
</evidence>
<protein>
    <recommendedName>
        <fullName evidence="3">Carboxymuconolactone decarboxylase family protein</fullName>
    </recommendedName>
</protein>
<proteinExistence type="predicted"/>